<keyword evidence="2" id="KW-1185">Reference proteome</keyword>
<protein>
    <submittedName>
        <fullName evidence="1">Uncharacterized protein</fullName>
    </submittedName>
</protein>
<accession>A0A1I6G2T5</accession>
<evidence type="ECO:0000313" key="2">
    <source>
        <dbReference type="Proteomes" id="UP000243250"/>
    </source>
</evidence>
<dbReference type="RefSeq" id="WP_139229683.1">
    <property type="nucleotide sequence ID" value="NZ_FOYS01000001.1"/>
</dbReference>
<organism evidence="1 2">
    <name type="scientific">Halogeometricum limi</name>
    <dbReference type="NCBI Taxonomy" id="555875"/>
    <lineage>
        <taxon>Archaea</taxon>
        <taxon>Methanobacteriati</taxon>
        <taxon>Methanobacteriota</taxon>
        <taxon>Stenosarchaea group</taxon>
        <taxon>Halobacteria</taxon>
        <taxon>Halobacteriales</taxon>
        <taxon>Haloferacaceae</taxon>
        <taxon>Halogeometricum</taxon>
    </lineage>
</organism>
<dbReference type="EMBL" id="FOYS01000001">
    <property type="protein sequence ID" value="SFR36504.1"/>
    <property type="molecule type" value="Genomic_DNA"/>
</dbReference>
<gene>
    <name evidence="1" type="ORF">SAMN04488124_0779</name>
</gene>
<reference evidence="2" key="1">
    <citation type="submission" date="2016-10" db="EMBL/GenBank/DDBJ databases">
        <authorList>
            <person name="Varghese N."/>
            <person name="Submissions S."/>
        </authorList>
    </citation>
    <scope>NUCLEOTIDE SEQUENCE [LARGE SCALE GENOMIC DNA]</scope>
    <source>
        <strain evidence="2">CGMCC 1.8711</strain>
    </source>
</reference>
<name>A0A1I6G2T5_9EURY</name>
<sequence>MSLQSTYDNYEKVNSVTSILGYNENGTPSNSAIPNVFDDWFHGDFRTARPQSLSSALGKKYPDEYNGKSFPNWRINSAIEVGFDSPNGRSIANNDWAVSFGKSKQAKITLEGEKFNPFRDVPGLNFDGSENALTSNVKGPFTAKKKISIPDSDGNSVDGIRASSIYGGSDRYLTTAKKRGYTLKELFALTPGGAIIAPLADSAFMIHVTTFYTFTDIIYMADGAKVVRLWDASKYPAHDLYVDETREDGNPFREGIEWVRRNGKHAAFEDFAFEGNTVGLTPFDRSGSFLYRQKMFKGKGSHPVGTFTDNGTIFRASTVANAKSQPLFPSGI</sequence>
<dbReference type="Proteomes" id="UP000243250">
    <property type="component" value="Unassembled WGS sequence"/>
</dbReference>
<proteinExistence type="predicted"/>
<dbReference type="OrthoDB" id="183049at2157"/>
<dbReference type="AlphaFoldDB" id="A0A1I6G2T5"/>
<evidence type="ECO:0000313" key="1">
    <source>
        <dbReference type="EMBL" id="SFR36504.1"/>
    </source>
</evidence>